<dbReference type="GO" id="GO:0005524">
    <property type="term" value="F:ATP binding"/>
    <property type="evidence" value="ECO:0007669"/>
    <property type="project" value="UniProtKB-KW"/>
</dbReference>
<keyword evidence="10" id="KW-0234">DNA repair</keyword>
<proteinExistence type="inferred from homology"/>
<evidence type="ECO:0000256" key="7">
    <source>
        <dbReference type="ARBA" id="ARBA00022840"/>
    </source>
</evidence>
<evidence type="ECO:0000256" key="11">
    <source>
        <dbReference type="ARBA" id="ARBA00023242"/>
    </source>
</evidence>
<dbReference type="GO" id="GO:0005634">
    <property type="term" value="C:nucleus"/>
    <property type="evidence" value="ECO:0007669"/>
    <property type="project" value="UniProtKB-SubCell"/>
</dbReference>
<dbReference type="RefSeq" id="XP_005791699.1">
    <property type="nucleotide sequence ID" value="XM_005791642.1"/>
</dbReference>
<dbReference type="PaxDb" id="2903-EOD39270"/>
<evidence type="ECO:0000256" key="8">
    <source>
        <dbReference type="ARBA" id="ARBA00023054"/>
    </source>
</evidence>
<dbReference type="GO" id="GO:0003684">
    <property type="term" value="F:damaged DNA binding"/>
    <property type="evidence" value="ECO:0007669"/>
    <property type="project" value="TreeGrafter"/>
</dbReference>
<keyword evidence="16" id="KW-1185">Reference proteome</keyword>
<keyword evidence="9" id="KW-0233">DNA recombination</keyword>
<dbReference type="KEGG" id="ehx:EMIHUDRAFT_454491"/>
<feature type="region of interest" description="Disordered" evidence="13">
    <location>
        <begin position="289"/>
        <end position="340"/>
    </location>
</feature>
<keyword evidence="5" id="KW-0547">Nucleotide-binding</keyword>
<dbReference type="STRING" id="2903.R1FJQ0"/>
<feature type="domain" description="RecF/RecN/SMC N-terminal" evidence="14">
    <location>
        <begin position="51"/>
        <end position="1130"/>
    </location>
</feature>
<evidence type="ECO:0000256" key="1">
    <source>
        <dbReference type="ARBA" id="ARBA00004123"/>
    </source>
</evidence>
<dbReference type="GeneID" id="17284540"/>
<dbReference type="GO" id="GO:0003697">
    <property type="term" value="F:single-stranded DNA binding"/>
    <property type="evidence" value="ECO:0007669"/>
    <property type="project" value="TreeGrafter"/>
</dbReference>
<evidence type="ECO:0000256" key="3">
    <source>
        <dbReference type="ARBA" id="ARBA00006793"/>
    </source>
</evidence>
<dbReference type="InterPro" id="IPR027417">
    <property type="entry name" value="P-loop_NTPase"/>
</dbReference>
<dbReference type="Pfam" id="PF02463">
    <property type="entry name" value="SMC_N"/>
    <property type="match status" value="1"/>
</dbReference>
<feature type="coiled-coil region" evidence="12">
    <location>
        <begin position="201"/>
        <end position="245"/>
    </location>
</feature>
<reference evidence="16" key="1">
    <citation type="journal article" date="2013" name="Nature">
        <title>Pan genome of the phytoplankton Emiliania underpins its global distribution.</title>
        <authorList>
            <person name="Read B.A."/>
            <person name="Kegel J."/>
            <person name="Klute M.J."/>
            <person name="Kuo A."/>
            <person name="Lefebvre S.C."/>
            <person name="Maumus F."/>
            <person name="Mayer C."/>
            <person name="Miller J."/>
            <person name="Monier A."/>
            <person name="Salamov A."/>
            <person name="Young J."/>
            <person name="Aguilar M."/>
            <person name="Claverie J.M."/>
            <person name="Frickenhaus S."/>
            <person name="Gonzalez K."/>
            <person name="Herman E.K."/>
            <person name="Lin Y.C."/>
            <person name="Napier J."/>
            <person name="Ogata H."/>
            <person name="Sarno A.F."/>
            <person name="Shmutz J."/>
            <person name="Schroeder D."/>
            <person name="de Vargas C."/>
            <person name="Verret F."/>
            <person name="von Dassow P."/>
            <person name="Valentin K."/>
            <person name="Van de Peer Y."/>
            <person name="Wheeler G."/>
            <person name="Dacks J.B."/>
            <person name="Delwiche C.F."/>
            <person name="Dyhrman S.T."/>
            <person name="Glockner G."/>
            <person name="John U."/>
            <person name="Richards T."/>
            <person name="Worden A.Z."/>
            <person name="Zhang X."/>
            <person name="Grigoriev I.V."/>
            <person name="Allen A.E."/>
            <person name="Bidle K."/>
            <person name="Borodovsky M."/>
            <person name="Bowler C."/>
            <person name="Brownlee C."/>
            <person name="Cock J.M."/>
            <person name="Elias M."/>
            <person name="Gladyshev V.N."/>
            <person name="Groth M."/>
            <person name="Guda C."/>
            <person name="Hadaegh A."/>
            <person name="Iglesias-Rodriguez M.D."/>
            <person name="Jenkins J."/>
            <person name="Jones B.M."/>
            <person name="Lawson T."/>
            <person name="Leese F."/>
            <person name="Lindquist E."/>
            <person name="Lobanov A."/>
            <person name="Lomsadze A."/>
            <person name="Malik S.B."/>
            <person name="Marsh M.E."/>
            <person name="Mackinder L."/>
            <person name="Mock T."/>
            <person name="Mueller-Roeber B."/>
            <person name="Pagarete A."/>
            <person name="Parker M."/>
            <person name="Probert I."/>
            <person name="Quesneville H."/>
            <person name="Raines C."/>
            <person name="Rensing S.A."/>
            <person name="Riano-Pachon D.M."/>
            <person name="Richier S."/>
            <person name="Rokitta S."/>
            <person name="Shiraiwa Y."/>
            <person name="Soanes D.M."/>
            <person name="van der Giezen M."/>
            <person name="Wahlund T.M."/>
            <person name="Williams B."/>
            <person name="Wilson W."/>
            <person name="Wolfe G."/>
            <person name="Wurch L.L."/>
        </authorList>
    </citation>
    <scope>NUCLEOTIDE SEQUENCE</scope>
</reference>
<evidence type="ECO:0000313" key="16">
    <source>
        <dbReference type="Proteomes" id="UP000013827"/>
    </source>
</evidence>
<organism evidence="15 16">
    <name type="scientific">Emiliania huxleyi (strain CCMP1516)</name>
    <dbReference type="NCBI Taxonomy" id="280463"/>
    <lineage>
        <taxon>Eukaryota</taxon>
        <taxon>Haptista</taxon>
        <taxon>Haptophyta</taxon>
        <taxon>Prymnesiophyceae</taxon>
        <taxon>Isochrysidales</taxon>
        <taxon>Noelaerhabdaceae</taxon>
        <taxon>Emiliania</taxon>
    </lineage>
</organism>
<keyword evidence="6" id="KW-0227">DNA damage</keyword>
<comment type="similarity">
    <text evidence="3">Belongs to the SMC family. SMC6 subfamily.</text>
</comment>
<dbReference type="PANTHER" id="PTHR19306">
    <property type="entry name" value="STRUCTURAL MAINTENANCE OF CHROMOSOMES 5,6 SMC5, SMC6"/>
    <property type="match status" value="1"/>
</dbReference>
<dbReference type="GO" id="GO:0000724">
    <property type="term" value="P:double-strand break repair via homologous recombination"/>
    <property type="evidence" value="ECO:0007669"/>
    <property type="project" value="TreeGrafter"/>
</dbReference>
<dbReference type="OMA" id="MCHDHFY"/>
<feature type="coiled-coil region" evidence="12">
    <location>
        <begin position="748"/>
        <end position="854"/>
    </location>
</feature>
<keyword evidence="11" id="KW-0539">Nucleus</keyword>
<evidence type="ECO:0000256" key="2">
    <source>
        <dbReference type="ARBA" id="ARBA00004286"/>
    </source>
</evidence>
<feature type="region of interest" description="Disordered" evidence="13">
    <location>
        <begin position="1"/>
        <end position="45"/>
    </location>
</feature>
<sequence>MPRKRAEPATPVEDLDDVSDGETGGSAPKRSKSGGRKGPASAPQEYENGVVREVVVENFMNHSHLRVELDPHVNFIVGKNGSGKSAVVLALQAGLGCKAQASGKNTSTHKNYIKHGADSACIKIHIANGGGDPYRPDDFGETVVVEHRIEKVGGGGYYLSRGDGSGRMKVNKGEVSRLCEHFNIKADNPCAVTLYDFFLEASNLKDMKEKHQQTLSMIEKAKADVEAAEAKLPTYEEAAAKAKAEYDGAVALKRMDAQLEELNKVAMWACIAEREKRLEAQSAAEAAAEADLRKNTQEHSAARDEFKAQEKALQEAQAEADDLMKQAQDASSSGKALLEAQNKRKKSIKLAQRAATTARDEGQTLEEQITQARAAHARRRRLAKLRLDGYLEDLEKNQQTQRAALERDRLEAEEEVAALQRAIGEKQQALQASKRQHDAAMEGIEASRAEVTDAERRLQQIADDRRGLDRDSFDVSKRLHPQMPELIAAVKKNERSFRSPPIGPLGSYVKMKAGKEEFAKAAEAALGGLRGLSQFVVAEKEDEELLRRLAHGLKPGPPSVPSLSSVLRVFKRPREARFSARRIEVTQRAQNPHLARFDVVLEVINVEDDHAFNAIARLLIPTEEEAREALHKTRLKFPQGGPTRVQSVVIENGTTYAVDKQGLEERRPWEGQVGNVLCADGGVFIPPEEEAREALPKTRLKFPQGGPTRVHSVVIEKGPTFAVDKQGLEERRPWEGQFGNVFWADKQQREAAEELKQCKARLTEAERAKERDVKSEVAGKKEVKTLQKQLSDAKARARQAVEQGEFDPAAQEIEESRSEIASLESSLRVEQEKLAKAQAEVTKLEAALGDRRNETSEVQERFSRLNELINEKSSEVDALTGPVSRAKHGLRKFERAGNEAKAARDAAKKEGARLRDEIDRLLPEVEAAVGERVEDPQQRSEEEIKREIEKLQARQRKQEKKHGGKTLSSLEELARKTQEVSVRKREELDGIKLTTKGTQENFDERYKFWRKSCKAKGKQAALDFNGRLTRKGHAGNLDFNHREEKLSLQVVRNSQDAHAAGTTDARNLSGGERSFTTLAFELSMWEFMETPFRVLDEFDVFMDDTYRKIAVDALLELTSTQQHRQFIFLTPQDMHPFLKGRANPPHVIKMKDVR</sequence>
<keyword evidence="7" id="KW-0067">ATP-binding</keyword>
<feature type="region of interest" description="Disordered" evidence="13">
    <location>
        <begin position="953"/>
        <end position="976"/>
    </location>
</feature>
<evidence type="ECO:0000256" key="5">
    <source>
        <dbReference type="ARBA" id="ARBA00022741"/>
    </source>
</evidence>
<evidence type="ECO:0000256" key="12">
    <source>
        <dbReference type="SAM" id="Coils"/>
    </source>
</evidence>
<dbReference type="GO" id="GO:0035861">
    <property type="term" value="C:site of double-strand break"/>
    <property type="evidence" value="ECO:0007669"/>
    <property type="project" value="TreeGrafter"/>
</dbReference>
<dbReference type="SUPFAM" id="SSF52540">
    <property type="entry name" value="P-loop containing nucleoside triphosphate hydrolases"/>
    <property type="match status" value="2"/>
</dbReference>
<feature type="compositionally biased region" description="Basic residues" evidence="13">
    <location>
        <begin position="953"/>
        <end position="964"/>
    </location>
</feature>
<evidence type="ECO:0000256" key="6">
    <source>
        <dbReference type="ARBA" id="ARBA00022763"/>
    </source>
</evidence>
<dbReference type="EnsemblProtists" id="EOD39270">
    <property type="protein sequence ID" value="EOD39270"/>
    <property type="gene ID" value="EMIHUDRAFT_454491"/>
</dbReference>
<name>A0A0D3KU35_EMIH1</name>
<dbReference type="InterPro" id="IPR003395">
    <property type="entry name" value="RecF/RecN/SMC_N"/>
</dbReference>
<evidence type="ECO:0000256" key="4">
    <source>
        <dbReference type="ARBA" id="ARBA00022454"/>
    </source>
</evidence>
<accession>A0A0D3KU35</accession>
<evidence type="ECO:0000259" key="14">
    <source>
        <dbReference type="Pfam" id="PF02463"/>
    </source>
</evidence>
<evidence type="ECO:0000256" key="13">
    <source>
        <dbReference type="SAM" id="MobiDB-lite"/>
    </source>
</evidence>
<dbReference type="AlphaFoldDB" id="A0A0D3KU35"/>
<keyword evidence="4" id="KW-0158">Chromosome</keyword>
<evidence type="ECO:0000256" key="9">
    <source>
        <dbReference type="ARBA" id="ARBA00023172"/>
    </source>
</evidence>
<evidence type="ECO:0000313" key="15">
    <source>
        <dbReference type="EnsemblProtists" id="EOD39270"/>
    </source>
</evidence>
<dbReference type="HOGENOM" id="CLU_009063_0_0_1"/>
<dbReference type="GO" id="GO:0030915">
    <property type="term" value="C:Smc5-Smc6 complex"/>
    <property type="evidence" value="ECO:0007669"/>
    <property type="project" value="TreeGrafter"/>
</dbReference>
<comment type="subcellular location">
    <subcellularLocation>
        <location evidence="2">Chromosome</location>
    </subcellularLocation>
    <subcellularLocation>
        <location evidence="1">Nucleus</location>
    </subcellularLocation>
</comment>
<dbReference type="Proteomes" id="UP000013827">
    <property type="component" value="Unassembled WGS sequence"/>
</dbReference>
<keyword evidence="8 12" id="KW-0175">Coiled coil</keyword>
<dbReference type="PANTHER" id="PTHR19306:SF6">
    <property type="entry name" value="STRUCTURAL MAINTENANCE OF CHROMOSOMES PROTEIN 6"/>
    <property type="match status" value="1"/>
</dbReference>
<reference evidence="15" key="2">
    <citation type="submission" date="2024-10" db="UniProtKB">
        <authorList>
            <consortium name="EnsemblProtists"/>
        </authorList>
    </citation>
    <scope>IDENTIFICATION</scope>
</reference>
<protein>
    <recommendedName>
        <fullName evidence="14">RecF/RecN/SMC N-terminal domain-containing protein</fullName>
    </recommendedName>
</protein>
<feature type="compositionally biased region" description="Basic and acidic residues" evidence="13">
    <location>
        <begin position="290"/>
        <end position="313"/>
    </location>
</feature>
<dbReference type="Gene3D" id="3.40.50.300">
    <property type="entry name" value="P-loop containing nucleotide triphosphate hydrolases"/>
    <property type="match status" value="2"/>
</dbReference>
<dbReference type="eggNOG" id="KOG0250">
    <property type="taxonomic scope" value="Eukaryota"/>
</dbReference>
<evidence type="ECO:0000256" key="10">
    <source>
        <dbReference type="ARBA" id="ARBA00023204"/>
    </source>
</evidence>